<name>A0A897MTZ1_9EURY</name>
<feature type="compositionally biased region" description="Polar residues" evidence="1">
    <location>
        <begin position="252"/>
        <end position="265"/>
    </location>
</feature>
<evidence type="ECO:0000256" key="2">
    <source>
        <dbReference type="SAM" id="Phobius"/>
    </source>
</evidence>
<dbReference type="KEGG" id="hara:AArcS_2575"/>
<accession>A0A897MTZ1</accession>
<dbReference type="InterPro" id="IPR055563">
    <property type="entry name" value="CdpA_N"/>
</dbReference>
<evidence type="ECO:0000313" key="6">
    <source>
        <dbReference type="Proteomes" id="UP000663586"/>
    </source>
</evidence>
<feature type="transmembrane region" description="Helical" evidence="2">
    <location>
        <begin position="21"/>
        <end position="40"/>
    </location>
</feature>
<feature type="transmembrane region" description="Helical" evidence="2">
    <location>
        <begin position="89"/>
        <end position="109"/>
    </location>
</feature>
<protein>
    <submittedName>
        <fullName evidence="5">Putative membrane protein</fullName>
    </submittedName>
</protein>
<evidence type="ECO:0000259" key="4">
    <source>
        <dbReference type="Pfam" id="PF23601"/>
    </source>
</evidence>
<feature type="transmembrane region" description="Helical" evidence="2">
    <location>
        <begin position="121"/>
        <end position="143"/>
    </location>
</feature>
<feature type="domain" description="Cell division protein A N-terminal" evidence="3">
    <location>
        <begin position="2"/>
        <end position="152"/>
    </location>
</feature>
<proteinExistence type="predicted"/>
<gene>
    <name evidence="5" type="ORF">AArcS_2575</name>
</gene>
<dbReference type="RefSeq" id="WP_238480033.1">
    <property type="nucleotide sequence ID" value="NZ_CP064786.1"/>
</dbReference>
<dbReference type="Proteomes" id="UP000663586">
    <property type="component" value="Chromosome"/>
</dbReference>
<organism evidence="5 6">
    <name type="scientific">Natranaeroarchaeum sulfidigenes</name>
    <dbReference type="NCBI Taxonomy" id="2784880"/>
    <lineage>
        <taxon>Archaea</taxon>
        <taxon>Methanobacteriati</taxon>
        <taxon>Methanobacteriota</taxon>
        <taxon>Stenosarchaea group</taxon>
        <taxon>Halobacteria</taxon>
        <taxon>Halobacteriales</taxon>
        <taxon>Natronoarchaeaceae</taxon>
        <taxon>Natranaeroarchaeum</taxon>
    </lineage>
</organism>
<feature type="compositionally biased region" description="Gly residues" evidence="1">
    <location>
        <begin position="180"/>
        <end position="192"/>
    </location>
</feature>
<evidence type="ECO:0000256" key="1">
    <source>
        <dbReference type="SAM" id="MobiDB-lite"/>
    </source>
</evidence>
<feature type="region of interest" description="Disordered" evidence="1">
    <location>
        <begin position="175"/>
        <end position="282"/>
    </location>
</feature>
<dbReference type="GeneID" id="70685957"/>
<evidence type="ECO:0000259" key="3">
    <source>
        <dbReference type="Pfam" id="PF23600"/>
    </source>
</evidence>
<keyword evidence="6" id="KW-1185">Reference proteome</keyword>
<sequence length="325" mass="33386">MTSLADVYEGHVGEVGDVRRLYVGIGLFIAGAVLTVLAMLVATTGLPGLVGIEGEFTPNLIGGVLAGLGVPATLLGVSTILPASDRLRAASVIGASIAVLGVALFWHAYPSDWAGYNQNLTPYVLGVYFLGIMITLGCLFVGIANFKERNDPGGTVSLEVRTESGETRVVEVDRSEVRSGGLGGIGMLGGTPDGEVETQTNRPGTSGSGAQSDASASRRSTQSNREPGTYGTSTGGVTRSSGGSAGGLGPSDTASDGGASTSDISSPLGDSPTTSSASKDVGDQYCGNCEHFRYVKSSAGMHPYCGYHNEEMDDMDACEKWEPNR</sequence>
<evidence type="ECO:0000313" key="5">
    <source>
        <dbReference type="EMBL" id="QSG03771.1"/>
    </source>
</evidence>
<reference evidence="5" key="1">
    <citation type="submission" date="2020-11" db="EMBL/GenBank/DDBJ databases">
        <title>Carbohydrate-dependent, anaerobic sulfur respiration: A novel catabolism in halophilic archaea.</title>
        <authorList>
            <person name="Sorokin D.Y."/>
            <person name="Messina E."/>
            <person name="Smedile F."/>
            <person name="La Cono V."/>
            <person name="Hallsworth J.E."/>
            <person name="Yakimov M.M."/>
        </authorList>
    </citation>
    <scope>NUCLEOTIDE SEQUENCE</scope>
    <source>
        <strain evidence="5">AArc-S</strain>
    </source>
</reference>
<keyword evidence="2" id="KW-0472">Membrane</keyword>
<dbReference type="InterPro" id="IPR055564">
    <property type="entry name" value="CdpA_C"/>
</dbReference>
<dbReference type="Pfam" id="PF23601">
    <property type="entry name" value="CdpA_C"/>
    <property type="match status" value="1"/>
</dbReference>
<feature type="transmembrane region" description="Helical" evidence="2">
    <location>
        <begin position="60"/>
        <end position="82"/>
    </location>
</feature>
<keyword evidence="2" id="KW-1133">Transmembrane helix</keyword>
<feature type="domain" description="Cell division protein A C-terminal" evidence="4">
    <location>
        <begin position="283"/>
        <end position="324"/>
    </location>
</feature>
<keyword evidence="2" id="KW-0812">Transmembrane</keyword>
<dbReference type="Pfam" id="PF23600">
    <property type="entry name" value="CdpA_N"/>
    <property type="match status" value="1"/>
</dbReference>
<feature type="compositionally biased region" description="Low complexity" evidence="1">
    <location>
        <begin position="204"/>
        <end position="242"/>
    </location>
</feature>
<dbReference type="AlphaFoldDB" id="A0A897MTZ1"/>
<dbReference type="EMBL" id="CP064786">
    <property type="protein sequence ID" value="QSG03771.1"/>
    <property type="molecule type" value="Genomic_DNA"/>
</dbReference>